<dbReference type="Proteomes" id="UP000740883">
    <property type="component" value="Unassembled WGS sequence"/>
</dbReference>
<proteinExistence type="predicted"/>
<keyword evidence="1" id="KW-0540">Nuclease</keyword>
<reference evidence="1 2" key="1">
    <citation type="journal article" date="2020" name="Genome Biol. Evol.">
        <title>Comparative genomics of strictly vertically transmitted, feminizing microsporidia endosymbionts of amphipod crustaceans.</title>
        <authorList>
            <person name="Cormier A."/>
            <person name="Chebbi M.A."/>
            <person name="Giraud I."/>
            <person name="Wattier R."/>
            <person name="Teixeira M."/>
            <person name="Gilbert C."/>
            <person name="Rigaud T."/>
            <person name="Cordaux R."/>
        </authorList>
    </citation>
    <scope>NUCLEOTIDE SEQUENCE [LARGE SCALE GENOMIC DNA]</scope>
    <source>
        <strain evidence="1 2">Ou3-Ou53</strain>
    </source>
</reference>
<dbReference type="PANTHER" id="PTHR11081">
    <property type="entry name" value="FLAP ENDONUCLEASE FAMILY MEMBER"/>
    <property type="match status" value="1"/>
</dbReference>
<evidence type="ECO:0000313" key="1">
    <source>
        <dbReference type="EMBL" id="KAF9763017.1"/>
    </source>
</evidence>
<dbReference type="GO" id="GO:0017108">
    <property type="term" value="F:5'-flap endonuclease activity"/>
    <property type="evidence" value="ECO:0007669"/>
    <property type="project" value="TreeGrafter"/>
</dbReference>
<keyword evidence="1" id="KW-0378">Hydrolase</keyword>
<evidence type="ECO:0000313" key="2">
    <source>
        <dbReference type="Proteomes" id="UP000740883"/>
    </source>
</evidence>
<keyword evidence="1" id="KW-0255">Endonuclease</keyword>
<protein>
    <submittedName>
        <fullName evidence="1">Flap endonuclease 1</fullName>
    </submittedName>
</protein>
<dbReference type="PANTHER" id="PTHR11081:SF32">
    <property type="entry name" value="POST-TRANSCRIPTIONAL REGULATOR MKT1"/>
    <property type="match status" value="1"/>
</dbReference>
<dbReference type="OrthoDB" id="17262at2759"/>
<accession>A0A9P6GYR4</accession>
<keyword evidence="2" id="KW-1185">Reference proteome</keyword>
<dbReference type="Gene3D" id="3.40.50.1010">
    <property type="entry name" value="5'-nuclease"/>
    <property type="match status" value="1"/>
</dbReference>
<name>A0A9P6GYR4_9MICR</name>
<gene>
    <name evidence="1" type="primary">FEN1_1</name>
    <name evidence="1" type="ORF">NGRA_1580</name>
</gene>
<dbReference type="InterPro" id="IPR006084">
    <property type="entry name" value="XPG/Rad2"/>
</dbReference>
<sequence>MPIRGLESFKKQYNQNVYSKVSANILDETVVCIDGFWFLRKYTQAVNVHEIFLKETKERYLDPVLKLIKMAKDCNFNILWVWDGISYKKPHTEGHRAISEGYKAYAEGDYSTSNRLWRPLIDQVSIVEDVNNLLAGFNIPSMTAPFSASAQLAYFLTENICGYAFGKNDILIFEKVDKVVVDIFFDKPSGFSVELINKKSICERLEIEYSDFKPLAFALGCEFCPTLPEYAHEFILENIVTIIKTEGVESYLRKNTKTMGEYESLFYNAYILTDCQPVMKEEGCVAPFCENKQGNIEQFFGRRLPDALYEQMFLNNLSPEILTTLAFGSFSETDPDCIDLASTIYAILKNKVSFDITFDGGMALEKKVSLCGTPNLIDFLSIISPGLQIDYKNLPVGSQLLLDLNHKYQMLSTSKLLKILSYFDFENSKTEKNLPFDEDLLRFYLKTTRLRTLLKQCKEAYELVSQTEISISFKERLNLFAPAYFKKFKNLKDCHSFINMVDKFLTSNYGTSEIISNEELIKL</sequence>
<dbReference type="EMBL" id="SBJO01000111">
    <property type="protein sequence ID" value="KAF9763017.1"/>
    <property type="molecule type" value="Genomic_DNA"/>
</dbReference>
<dbReference type="SUPFAM" id="SSF88723">
    <property type="entry name" value="PIN domain-like"/>
    <property type="match status" value="1"/>
</dbReference>
<dbReference type="InterPro" id="IPR029060">
    <property type="entry name" value="PIN-like_dom_sf"/>
</dbReference>
<dbReference type="AlphaFoldDB" id="A0A9P6GYR4"/>
<organism evidence="1 2">
    <name type="scientific">Nosema granulosis</name>
    <dbReference type="NCBI Taxonomy" id="83296"/>
    <lineage>
        <taxon>Eukaryota</taxon>
        <taxon>Fungi</taxon>
        <taxon>Fungi incertae sedis</taxon>
        <taxon>Microsporidia</taxon>
        <taxon>Nosematidae</taxon>
        <taxon>Nosema</taxon>
    </lineage>
</organism>
<comment type="caution">
    <text evidence="1">The sequence shown here is derived from an EMBL/GenBank/DDBJ whole genome shotgun (WGS) entry which is preliminary data.</text>
</comment>